<reference evidence="1 2" key="1">
    <citation type="submission" date="2017-10" db="EMBL/GenBank/DDBJ databases">
        <title>Extensive intraspecific genome diversity in a model arbuscular mycorrhizal fungus.</title>
        <authorList>
            <person name="Chen E.C.H."/>
            <person name="Morin E."/>
            <person name="Baudet D."/>
            <person name="Noel J."/>
            <person name="Ndikumana S."/>
            <person name="Charron P."/>
            <person name="St-Onge C."/>
            <person name="Giorgi J."/>
            <person name="Grigoriev I.V."/>
            <person name="Roux C."/>
            <person name="Martin F.M."/>
            <person name="Corradi N."/>
        </authorList>
    </citation>
    <scope>NUCLEOTIDE SEQUENCE [LARGE SCALE GENOMIC DNA]</scope>
    <source>
        <strain evidence="1 2">A1</strain>
    </source>
</reference>
<reference evidence="1 2" key="2">
    <citation type="submission" date="2017-10" db="EMBL/GenBank/DDBJ databases">
        <title>Genome analyses suggest a sexual origin of heterokaryosis in a supposedly ancient asexual fungus.</title>
        <authorList>
            <person name="Corradi N."/>
            <person name="Sedzielewska K."/>
            <person name="Noel J."/>
            <person name="Charron P."/>
            <person name="Farinelli L."/>
            <person name="Marton T."/>
            <person name="Kruger M."/>
            <person name="Pelin A."/>
            <person name="Brachmann A."/>
            <person name="Corradi N."/>
        </authorList>
    </citation>
    <scope>NUCLEOTIDE SEQUENCE [LARGE SCALE GENOMIC DNA]</scope>
    <source>
        <strain evidence="1 2">A1</strain>
    </source>
</reference>
<organism evidence="1 2">
    <name type="scientific">Rhizophagus irregularis</name>
    <dbReference type="NCBI Taxonomy" id="588596"/>
    <lineage>
        <taxon>Eukaryota</taxon>
        <taxon>Fungi</taxon>
        <taxon>Fungi incertae sedis</taxon>
        <taxon>Mucoromycota</taxon>
        <taxon>Glomeromycotina</taxon>
        <taxon>Glomeromycetes</taxon>
        <taxon>Glomerales</taxon>
        <taxon>Glomeraceae</taxon>
        <taxon>Rhizophagus</taxon>
    </lineage>
</organism>
<name>A0A2N0QV20_9GLOM</name>
<gene>
    <name evidence="1" type="ORF">RhiirA1_476498</name>
</gene>
<accession>A0A2N0QV20</accession>
<dbReference type="VEuPathDB" id="FungiDB:RhiirA1_476498"/>
<dbReference type="EMBL" id="LLXH01002915">
    <property type="protein sequence ID" value="PKC54886.1"/>
    <property type="molecule type" value="Genomic_DNA"/>
</dbReference>
<dbReference type="AlphaFoldDB" id="A0A2N0QV20"/>
<sequence>MISSDCFIRFIVEESTINTKMDYILKYKDILNLEGIGWISYVPFHSINLKIYLPIQLSIETNKDSIDMQIEYVRITKDYHKERIYFPKMDHLLPFYANNIPETFKDKYFLRKETENLLELKDIINNL</sequence>
<proteinExistence type="predicted"/>
<protein>
    <submittedName>
        <fullName evidence="1">Uncharacterized protein</fullName>
    </submittedName>
</protein>
<evidence type="ECO:0000313" key="2">
    <source>
        <dbReference type="Proteomes" id="UP000232688"/>
    </source>
</evidence>
<comment type="caution">
    <text evidence="1">The sequence shown here is derived from an EMBL/GenBank/DDBJ whole genome shotgun (WGS) entry which is preliminary data.</text>
</comment>
<dbReference type="Proteomes" id="UP000232688">
    <property type="component" value="Unassembled WGS sequence"/>
</dbReference>
<evidence type="ECO:0000313" key="1">
    <source>
        <dbReference type="EMBL" id="PKC54886.1"/>
    </source>
</evidence>